<gene>
    <name evidence="1" type="ORF">WDS16_01235</name>
</gene>
<dbReference type="Proteomes" id="UP001432000">
    <property type="component" value="Chromosome"/>
</dbReference>
<sequence length="62" mass="6736">MSFADNMKGFVDKGKQLAAENSDKIEDVVDKAGDFIDDKTGGKYVDKVDKAQEAAKKAIPDK</sequence>
<dbReference type="EMBL" id="CP147846">
    <property type="protein sequence ID" value="WXG69218.1"/>
    <property type="molecule type" value="Genomic_DNA"/>
</dbReference>
<evidence type="ECO:0000313" key="2">
    <source>
        <dbReference type="Proteomes" id="UP001432000"/>
    </source>
</evidence>
<organism evidence="1 2">
    <name type="scientific">Rhodococcus sovatensis</name>
    <dbReference type="NCBI Taxonomy" id="1805840"/>
    <lineage>
        <taxon>Bacteria</taxon>
        <taxon>Bacillati</taxon>
        <taxon>Actinomycetota</taxon>
        <taxon>Actinomycetes</taxon>
        <taxon>Mycobacteriales</taxon>
        <taxon>Nocardiaceae</taxon>
        <taxon>Rhodococcus</taxon>
    </lineage>
</organism>
<dbReference type="RefSeq" id="WP_338889890.1">
    <property type="nucleotide sequence ID" value="NZ_CP147846.1"/>
</dbReference>
<evidence type="ECO:0000313" key="1">
    <source>
        <dbReference type="EMBL" id="WXG69218.1"/>
    </source>
</evidence>
<dbReference type="Pfam" id="PF14013">
    <property type="entry name" value="MT0933_antitox"/>
    <property type="match status" value="1"/>
</dbReference>
<dbReference type="InterPro" id="IPR028037">
    <property type="entry name" value="Antitoxin_Rv0909/MT0933"/>
</dbReference>
<reference evidence="1 2" key="1">
    <citation type="submission" date="2024-03" db="EMBL/GenBank/DDBJ databases">
        <title>Natural products discovery in diverse microorganisms through a two-stage MS feature dereplication strategy.</title>
        <authorList>
            <person name="Zhang R."/>
        </authorList>
    </citation>
    <scope>NUCLEOTIDE SEQUENCE [LARGE SCALE GENOMIC DNA]</scope>
    <source>
        <strain evidence="1 2">18930</strain>
    </source>
</reference>
<proteinExistence type="predicted"/>
<keyword evidence="2" id="KW-1185">Reference proteome</keyword>
<accession>A0ABZ2PPW8</accession>
<protein>
    <submittedName>
        <fullName evidence="1">Antitoxin</fullName>
    </submittedName>
</protein>
<name>A0ABZ2PPW8_9NOCA</name>